<accession>A0A501WBH0</accession>
<dbReference type="AlphaFoldDB" id="A0A501WBH0"/>
<dbReference type="Pfam" id="PF07885">
    <property type="entry name" value="Ion_trans_2"/>
    <property type="match status" value="1"/>
</dbReference>
<comment type="caution">
    <text evidence="3">The sequence shown here is derived from an EMBL/GenBank/DDBJ whole genome shotgun (WGS) entry which is preliminary data.</text>
</comment>
<dbReference type="EMBL" id="VFRQ01000001">
    <property type="protein sequence ID" value="TPE45865.1"/>
    <property type="molecule type" value="Genomic_DNA"/>
</dbReference>
<dbReference type="RefSeq" id="WP_140618260.1">
    <property type="nucleotide sequence ID" value="NZ_VFRQ01000001.1"/>
</dbReference>
<keyword evidence="3" id="KW-0407">Ion channel</keyword>
<feature type="transmembrane region" description="Helical" evidence="1">
    <location>
        <begin position="132"/>
        <end position="159"/>
    </location>
</feature>
<keyword evidence="1" id="KW-0812">Transmembrane</keyword>
<dbReference type="GO" id="GO:0034220">
    <property type="term" value="P:monoatomic ion transmembrane transport"/>
    <property type="evidence" value="ECO:0007669"/>
    <property type="project" value="UniProtKB-KW"/>
</dbReference>
<dbReference type="OrthoDB" id="3422146at2"/>
<feature type="transmembrane region" description="Helical" evidence="1">
    <location>
        <begin position="59"/>
        <end position="80"/>
    </location>
</feature>
<protein>
    <submittedName>
        <fullName evidence="3">Two pore domain potassium channel family protein</fullName>
    </submittedName>
</protein>
<keyword evidence="1" id="KW-0472">Membrane</keyword>
<keyword evidence="1" id="KW-1133">Transmembrane helix</keyword>
<feature type="transmembrane region" description="Helical" evidence="1">
    <location>
        <begin position="30"/>
        <end position="47"/>
    </location>
</feature>
<proteinExistence type="predicted"/>
<feature type="domain" description="Potassium channel" evidence="2">
    <location>
        <begin position="75"/>
        <end position="155"/>
    </location>
</feature>
<organism evidence="3 4">
    <name type="scientific">Pontibacter mangrovi</name>
    <dbReference type="NCBI Taxonomy" id="2589816"/>
    <lineage>
        <taxon>Bacteria</taxon>
        <taxon>Pseudomonadati</taxon>
        <taxon>Bacteroidota</taxon>
        <taxon>Cytophagia</taxon>
        <taxon>Cytophagales</taxon>
        <taxon>Hymenobacteraceae</taxon>
        <taxon>Pontibacter</taxon>
    </lineage>
</organism>
<evidence type="ECO:0000313" key="3">
    <source>
        <dbReference type="EMBL" id="TPE45865.1"/>
    </source>
</evidence>
<keyword evidence="3" id="KW-0406">Ion transport</keyword>
<feature type="transmembrane region" description="Helical" evidence="1">
    <location>
        <begin position="5"/>
        <end position="24"/>
    </location>
</feature>
<reference evidence="3 4" key="1">
    <citation type="submission" date="2019-06" db="EMBL/GenBank/DDBJ databases">
        <title>A novel bacterium of genus Pontibacter, isolated from marine sediment.</title>
        <authorList>
            <person name="Huang H."/>
            <person name="Mo K."/>
            <person name="Hu Y."/>
        </authorList>
    </citation>
    <scope>NUCLEOTIDE SEQUENCE [LARGE SCALE GENOMIC DNA]</scope>
    <source>
        <strain evidence="3 4">HB172049</strain>
    </source>
</reference>
<sequence>MDEVLFFILGVLIICLGVYDLLYTTFAPRGAGLMSGLTSTLIWRFFLGLSMLFKTRRALAGAGITIIMATILSWVLMLWAGQTLIYLSDVDAVVNSTTEVPANLYDRIYFTGYTLSSLGNGDFKGGTNAWRVYSAFISFSGLIFITIAISYMVPILSAVTERRSLSIRIAAIGDSPELMLLNSWDGKDFKSLDKHFSGLAQPIAKQGQLHLAYPLLHYFYHSEKAVALLPNLAALDEALTMLLLYVPEDKRPSNQTMVPIRRAITTFMESLTAITPAPKSLEEPYLGIKQLEEANIPLQLPEAERLDQLRKRRKLLNAMLSYVGWEWEEIANPKFNTDLDLRDIR</sequence>
<gene>
    <name evidence="3" type="ORF">FJM65_00515</name>
</gene>
<dbReference type="Proteomes" id="UP000316727">
    <property type="component" value="Unassembled WGS sequence"/>
</dbReference>
<evidence type="ECO:0000313" key="4">
    <source>
        <dbReference type="Proteomes" id="UP000316727"/>
    </source>
</evidence>
<evidence type="ECO:0000259" key="2">
    <source>
        <dbReference type="Pfam" id="PF07885"/>
    </source>
</evidence>
<dbReference type="InterPro" id="IPR013099">
    <property type="entry name" value="K_chnl_dom"/>
</dbReference>
<dbReference type="SUPFAM" id="SSF81324">
    <property type="entry name" value="Voltage-gated potassium channels"/>
    <property type="match status" value="1"/>
</dbReference>
<keyword evidence="3" id="KW-0813">Transport</keyword>
<evidence type="ECO:0000256" key="1">
    <source>
        <dbReference type="SAM" id="Phobius"/>
    </source>
</evidence>
<dbReference type="Gene3D" id="1.10.287.70">
    <property type="match status" value="1"/>
</dbReference>
<keyword evidence="4" id="KW-1185">Reference proteome</keyword>
<name>A0A501WBH0_9BACT</name>